<name>A0A3S4FGA0_SALET</name>
<keyword evidence="1" id="KW-0812">Transmembrane</keyword>
<sequence length="95" mass="10405">MTLERISAFITYCIAVLLAWLGDLSLKDASTVGGVLIGVLMLAINWYYKHQSFKLLRGGKISRGNMNLQSLSAALSGGADYRRHAARISVASYLR</sequence>
<dbReference type="Pfam" id="PF16080">
    <property type="entry name" value="Phage_holin_2_3"/>
    <property type="match status" value="1"/>
</dbReference>
<accession>A0A3S4FGA0</accession>
<keyword evidence="1" id="KW-0472">Membrane</keyword>
<evidence type="ECO:0000313" key="3">
    <source>
        <dbReference type="Proteomes" id="UP000277214"/>
    </source>
</evidence>
<reference evidence="2 3" key="1">
    <citation type="submission" date="2018-12" db="EMBL/GenBank/DDBJ databases">
        <authorList>
            <consortium name="Pathogen Informatics"/>
        </authorList>
    </citation>
    <scope>NUCLEOTIDE SEQUENCE [LARGE SCALE GENOMIC DNA]</scope>
    <source>
        <strain evidence="2 3">NCTC8272</strain>
    </source>
</reference>
<evidence type="ECO:0000256" key="1">
    <source>
        <dbReference type="SAM" id="Phobius"/>
    </source>
</evidence>
<dbReference type="InterPro" id="IPR032118">
    <property type="entry name" value="Phage_holin_HP1"/>
</dbReference>
<gene>
    <name evidence="2" type="ORF">NCTC8272_05782</name>
</gene>
<proteinExistence type="predicted"/>
<protein>
    <submittedName>
        <fullName evidence="2">Holin family protein</fullName>
    </submittedName>
</protein>
<dbReference type="AlphaFoldDB" id="A0A3S4FGA0"/>
<organism evidence="2 3">
    <name type="scientific">Salmonella enterica I</name>
    <dbReference type="NCBI Taxonomy" id="59201"/>
    <lineage>
        <taxon>Bacteria</taxon>
        <taxon>Pseudomonadati</taxon>
        <taxon>Pseudomonadota</taxon>
        <taxon>Gammaproteobacteria</taxon>
        <taxon>Enterobacterales</taxon>
        <taxon>Enterobacteriaceae</taxon>
        <taxon>Salmonella</taxon>
    </lineage>
</organism>
<feature type="transmembrane region" description="Helical" evidence="1">
    <location>
        <begin position="29"/>
        <end position="48"/>
    </location>
</feature>
<dbReference type="EMBL" id="LR134149">
    <property type="protein sequence ID" value="VEA44740.1"/>
    <property type="molecule type" value="Genomic_DNA"/>
</dbReference>
<evidence type="ECO:0000313" key="2">
    <source>
        <dbReference type="EMBL" id="VEA44740.1"/>
    </source>
</evidence>
<keyword evidence="1" id="KW-1133">Transmembrane helix</keyword>
<feature type="transmembrane region" description="Helical" evidence="1">
    <location>
        <begin position="7"/>
        <end position="23"/>
    </location>
</feature>
<dbReference type="Proteomes" id="UP000277214">
    <property type="component" value="Chromosome 1"/>
</dbReference>